<dbReference type="OrthoDB" id="9794370at2"/>
<keyword evidence="4" id="KW-0804">Transcription</keyword>
<dbReference type="PANTHER" id="PTHR43280">
    <property type="entry name" value="ARAC-FAMILY TRANSCRIPTIONAL REGULATOR"/>
    <property type="match status" value="1"/>
</dbReference>
<dbReference type="SMART" id="SM00448">
    <property type="entry name" value="REC"/>
    <property type="match status" value="1"/>
</dbReference>
<reference evidence="9 10" key="1">
    <citation type="submission" date="2018-08" db="EMBL/GenBank/DDBJ databases">
        <title>A genome reference for cultivated species of the human gut microbiota.</title>
        <authorList>
            <person name="Zou Y."/>
            <person name="Xue W."/>
            <person name="Luo G."/>
        </authorList>
    </citation>
    <scope>NUCLEOTIDE SEQUENCE [LARGE SCALE GENOMIC DNA]</scope>
    <source>
        <strain evidence="9 10">AF26-4BH</strain>
    </source>
</reference>
<evidence type="ECO:0000313" key="9">
    <source>
        <dbReference type="EMBL" id="RGE74515.1"/>
    </source>
</evidence>
<evidence type="ECO:0000259" key="8">
    <source>
        <dbReference type="PROSITE" id="PS50110"/>
    </source>
</evidence>
<evidence type="ECO:0000256" key="3">
    <source>
        <dbReference type="ARBA" id="ARBA00023125"/>
    </source>
</evidence>
<proteinExistence type="predicted"/>
<dbReference type="Gene3D" id="1.10.10.60">
    <property type="entry name" value="Homeodomain-like"/>
    <property type="match status" value="2"/>
</dbReference>
<evidence type="ECO:0000259" key="7">
    <source>
        <dbReference type="PROSITE" id="PS01124"/>
    </source>
</evidence>
<accession>A0A3E3J5B9</accession>
<dbReference type="RefSeq" id="WP_117530422.1">
    <property type="nucleotide sequence ID" value="NZ_JBKUNB010000021.1"/>
</dbReference>
<dbReference type="PANTHER" id="PTHR43280:SF28">
    <property type="entry name" value="HTH-TYPE TRANSCRIPTIONAL ACTIVATOR RHAS"/>
    <property type="match status" value="1"/>
</dbReference>
<comment type="caution">
    <text evidence="9">The sequence shown here is derived from an EMBL/GenBank/DDBJ whole genome shotgun (WGS) entry which is preliminary data.</text>
</comment>
<evidence type="ECO:0000256" key="1">
    <source>
        <dbReference type="ARBA" id="ARBA00018672"/>
    </source>
</evidence>
<dbReference type="InterPro" id="IPR020449">
    <property type="entry name" value="Tscrpt_reg_AraC-type_HTH"/>
</dbReference>
<dbReference type="CDD" id="cd17536">
    <property type="entry name" value="REC_YesN-like"/>
    <property type="match status" value="1"/>
</dbReference>
<evidence type="ECO:0000256" key="2">
    <source>
        <dbReference type="ARBA" id="ARBA00023015"/>
    </source>
</evidence>
<dbReference type="InterPro" id="IPR009057">
    <property type="entry name" value="Homeodomain-like_sf"/>
</dbReference>
<dbReference type="InterPro" id="IPR018060">
    <property type="entry name" value="HTH_AraC"/>
</dbReference>
<evidence type="ECO:0000256" key="6">
    <source>
        <dbReference type="PROSITE-ProRule" id="PRU00169"/>
    </source>
</evidence>
<sequence>MSYQVMIVDDEPEIAEGIAFLIQRFCPECQVAEVAYDGLEGYEKAISLRPDIILTDIRMPECDGLEMIRRLQAGGLSTKYVVLSGYAEFEYAKTAITLGVEDFITKPVEEDELCAVLQKSCRSLQREQENHEKLQHMKSTMKDYVLKDFLERSGKYTETIKDYLEQYDFPVSGRQYVCLVTDLYETPERERRQEFLRLVKEKELASLGFLQACFAVEYSQEQIVLTGALKREMEPRSLHYAAEKLKNQLTQLLDTTVNIGIGMPYRNVEDIPKSFEEARCALNYKIMKGSDCVISYTQICDIEDSASPILPEDIKRLEECIDRMDDEGCRAAIEEIFRKISEKNTLSLEELQMLSLNLILSGIRKIPFVQFQLNQYLGKNIFSLESISKFRTIEQLKNWIINTLRSMNELMLKDNLSEKKDVIQEAKEYITKNFNREIGLNEISEKFFINPYYFSQLFKKKTGETYQNYLIGLRVERAKKLLTETDLKIYEVCEKVGYSDANHFNKVFERFVGMRPSEYKKQRR</sequence>
<dbReference type="InterPro" id="IPR001789">
    <property type="entry name" value="Sig_transdc_resp-reg_receiver"/>
</dbReference>
<feature type="domain" description="HTH araC/xylS-type" evidence="7">
    <location>
        <begin position="424"/>
        <end position="522"/>
    </location>
</feature>
<dbReference type="PROSITE" id="PS01124">
    <property type="entry name" value="HTH_ARAC_FAMILY_2"/>
    <property type="match status" value="1"/>
</dbReference>
<dbReference type="PROSITE" id="PS50110">
    <property type="entry name" value="RESPONSE_REGULATORY"/>
    <property type="match status" value="1"/>
</dbReference>
<dbReference type="Pfam" id="PF17853">
    <property type="entry name" value="GGDEF_2"/>
    <property type="match status" value="1"/>
</dbReference>
<dbReference type="InterPro" id="IPR011006">
    <property type="entry name" value="CheY-like_superfamily"/>
</dbReference>
<dbReference type="SMART" id="SM00342">
    <property type="entry name" value="HTH_ARAC"/>
    <property type="match status" value="1"/>
</dbReference>
<evidence type="ECO:0000313" key="10">
    <source>
        <dbReference type="Proteomes" id="UP000261166"/>
    </source>
</evidence>
<feature type="domain" description="Response regulatory" evidence="8">
    <location>
        <begin position="4"/>
        <end position="121"/>
    </location>
</feature>
<protein>
    <recommendedName>
        <fullName evidence="1">Stage 0 sporulation protein A homolog</fullName>
    </recommendedName>
</protein>
<dbReference type="Pfam" id="PF00072">
    <property type="entry name" value="Response_reg"/>
    <property type="match status" value="1"/>
</dbReference>
<dbReference type="SUPFAM" id="SSF52172">
    <property type="entry name" value="CheY-like"/>
    <property type="match status" value="1"/>
</dbReference>
<dbReference type="GO" id="GO:0003700">
    <property type="term" value="F:DNA-binding transcription factor activity"/>
    <property type="evidence" value="ECO:0007669"/>
    <property type="project" value="InterPro"/>
</dbReference>
<evidence type="ECO:0000256" key="5">
    <source>
        <dbReference type="ARBA" id="ARBA00024867"/>
    </source>
</evidence>
<keyword evidence="2" id="KW-0805">Transcription regulation</keyword>
<organism evidence="9 10">
    <name type="scientific">Eisenbergiella massiliensis</name>
    <dbReference type="NCBI Taxonomy" id="1720294"/>
    <lineage>
        <taxon>Bacteria</taxon>
        <taxon>Bacillati</taxon>
        <taxon>Bacillota</taxon>
        <taxon>Clostridia</taxon>
        <taxon>Lachnospirales</taxon>
        <taxon>Lachnospiraceae</taxon>
        <taxon>Eisenbergiella</taxon>
    </lineage>
</organism>
<dbReference type="Proteomes" id="UP000261166">
    <property type="component" value="Unassembled WGS sequence"/>
</dbReference>
<dbReference type="SUPFAM" id="SSF46689">
    <property type="entry name" value="Homeodomain-like"/>
    <property type="match status" value="2"/>
</dbReference>
<dbReference type="Gene3D" id="3.40.50.2300">
    <property type="match status" value="1"/>
</dbReference>
<name>A0A3E3J5B9_9FIRM</name>
<comment type="function">
    <text evidence="5">May play the central regulatory role in sporulation. It may be an element of the effector pathway responsible for the activation of sporulation genes in response to nutritional stress. Spo0A may act in concert with spo0H (a sigma factor) to control the expression of some genes that are critical to the sporulation process.</text>
</comment>
<dbReference type="InterPro" id="IPR041522">
    <property type="entry name" value="CdaR_GGDEF"/>
</dbReference>
<dbReference type="AlphaFoldDB" id="A0A3E3J5B9"/>
<keyword evidence="3" id="KW-0238">DNA-binding</keyword>
<dbReference type="GO" id="GO:0043565">
    <property type="term" value="F:sequence-specific DNA binding"/>
    <property type="evidence" value="ECO:0007669"/>
    <property type="project" value="InterPro"/>
</dbReference>
<evidence type="ECO:0000256" key="4">
    <source>
        <dbReference type="ARBA" id="ARBA00023163"/>
    </source>
</evidence>
<feature type="modified residue" description="4-aspartylphosphate" evidence="6">
    <location>
        <position position="56"/>
    </location>
</feature>
<dbReference type="Pfam" id="PF12833">
    <property type="entry name" value="HTH_18"/>
    <property type="match status" value="1"/>
</dbReference>
<dbReference type="PRINTS" id="PR00032">
    <property type="entry name" value="HTHARAC"/>
</dbReference>
<dbReference type="GO" id="GO:0000160">
    <property type="term" value="P:phosphorelay signal transduction system"/>
    <property type="evidence" value="ECO:0007669"/>
    <property type="project" value="InterPro"/>
</dbReference>
<dbReference type="EMBL" id="QVLU01000001">
    <property type="protein sequence ID" value="RGE74515.1"/>
    <property type="molecule type" value="Genomic_DNA"/>
</dbReference>
<keyword evidence="6" id="KW-0597">Phosphoprotein</keyword>
<gene>
    <name evidence="9" type="ORF">DWY69_00660</name>
</gene>